<dbReference type="Gene3D" id="3.30.2350.10">
    <property type="entry name" value="Pseudouridine synthase"/>
    <property type="match status" value="1"/>
</dbReference>
<evidence type="ECO:0000256" key="3">
    <source>
        <dbReference type="ARBA" id="ARBA00023235"/>
    </source>
</evidence>
<dbReference type="PANTHER" id="PTHR21600">
    <property type="entry name" value="MITOCHONDRIAL RNA PSEUDOURIDINE SYNTHASE"/>
    <property type="match status" value="1"/>
</dbReference>
<feature type="domain" description="Pseudouridine synthase RsuA/RluA-like" evidence="6">
    <location>
        <begin position="110"/>
        <end position="261"/>
    </location>
</feature>
<dbReference type="SUPFAM" id="SSF55120">
    <property type="entry name" value="Pseudouridine synthase"/>
    <property type="match status" value="1"/>
</dbReference>
<dbReference type="InterPro" id="IPR050188">
    <property type="entry name" value="RluA_PseudoU_synthase"/>
</dbReference>
<dbReference type="EMBL" id="CP073708">
    <property type="protein sequence ID" value="QUO43788.1"/>
    <property type="molecule type" value="Genomic_DNA"/>
</dbReference>
<protein>
    <recommendedName>
        <fullName evidence="5">Pseudouridine synthase</fullName>
        <ecNumber evidence="5">5.4.99.-</ecNumber>
    </recommendedName>
</protein>
<dbReference type="InterPro" id="IPR020103">
    <property type="entry name" value="PsdUridine_synth_cat_dom_sf"/>
</dbReference>
<dbReference type="KEGG" id="bcop:JD108_21025"/>
<comment type="function">
    <text evidence="5">Responsible for synthesis of pseudouridine from uracil.</text>
</comment>
<reference evidence="7 9" key="1">
    <citation type="submission" date="2020-12" db="EMBL/GenBank/DDBJ databases">
        <title>strain FJAT-54423T represents a novel species of the genus Brevibacillus.</title>
        <authorList>
            <person name="Tang R."/>
        </authorList>
    </citation>
    <scope>NUCLEOTIDE SEQUENCE [LARGE SCALE GENOMIC DNA]</scope>
    <source>
        <strain evidence="7 9">FJAT-54423</strain>
    </source>
</reference>
<dbReference type="GO" id="GO:0009982">
    <property type="term" value="F:pseudouridine synthase activity"/>
    <property type="evidence" value="ECO:0007669"/>
    <property type="project" value="InterPro"/>
</dbReference>
<dbReference type="PROSITE" id="PS01129">
    <property type="entry name" value="PSI_RLU"/>
    <property type="match status" value="1"/>
</dbReference>
<proteinExistence type="inferred from homology"/>
<dbReference type="FunFam" id="3.30.2350.10:FF:000005">
    <property type="entry name" value="Pseudouridine synthase"/>
    <property type="match status" value="1"/>
</dbReference>
<dbReference type="InterPro" id="IPR006225">
    <property type="entry name" value="PsdUridine_synth_RluC/D"/>
</dbReference>
<sequence length="323" mass="35846">MTVSKKGWMEYEVTGEDAGLTVERVVRERLQVSGRMLQRLTRSKGILLNRKAPFLQRQVKAGDRVAIRITDQPSSAAVGGKAGGAEREGRVFADEPRERLPLDILYEDEHLLIVNKPAGLMVHPVGPDQSGTLVDAIAARMRERGEPEGVHPVHRLDKETSGAILVAKTGYGHQLADRVLREGSLRREYLAVACGRMAHERGTIHAPIGRDHRHKVRRRVTDRGEEAITHYEVVAAAAEATLVRVWLETGRTHQIRVHFQHIGHPLAGDAMYGGRRDLLRRQALHARRLSFAHPLTGAEISCEAPLPDDLASLTARLFDSPPI</sequence>
<evidence type="ECO:0000313" key="10">
    <source>
        <dbReference type="Proteomes" id="UP000677234"/>
    </source>
</evidence>
<evidence type="ECO:0000256" key="2">
    <source>
        <dbReference type="ARBA" id="ARBA00010876"/>
    </source>
</evidence>
<dbReference type="InterPro" id="IPR006145">
    <property type="entry name" value="PsdUridine_synth_RsuA/RluA"/>
</dbReference>
<accession>A0A7T5EQ92</accession>
<evidence type="ECO:0000256" key="4">
    <source>
        <dbReference type="PIRSR" id="PIRSR606225-1"/>
    </source>
</evidence>
<evidence type="ECO:0000259" key="6">
    <source>
        <dbReference type="Pfam" id="PF00849"/>
    </source>
</evidence>
<dbReference type="AlphaFoldDB" id="A0A7T5EQ92"/>
<evidence type="ECO:0000313" key="8">
    <source>
        <dbReference type="EMBL" id="QUO43788.1"/>
    </source>
</evidence>
<evidence type="ECO:0000256" key="5">
    <source>
        <dbReference type="RuleBase" id="RU362028"/>
    </source>
</evidence>
<organism evidence="7 9">
    <name type="scientific">Brevibacillus composti</name>
    <dbReference type="NCBI Taxonomy" id="2796470"/>
    <lineage>
        <taxon>Bacteria</taxon>
        <taxon>Bacillati</taxon>
        <taxon>Bacillota</taxon>
        <taxon>Bacilli</taxon>
        <taxon>Bacillales</taxon>
        <taxon>Paenibacillaceae</taxon>
        <taxon>Brevibacillus</taxon>
    </lineage>
</organism>
<evidence type="ECO:0000256" key="1">
    <source>
        <dbReference type="ARBA" id="ARBA00000073"/>
    </source>
</evidence>
<gene>
    <name evidence="7" type="ORF">JD108_21025</name>
    <name evidence="8" type="ORF">KDJ56_20960</name>
</gene>
<dbReference type="EC" id="5.4.99.-" evidence="5"/>
<comment type="similarity">
    <text evidence="2 5">Belongs to the pseudouridine synthase RluA family.</text>
</comment>
<feature type="active site" evidence="4">
    <location>
        <position position="157"/>
    </location>
</feature>
<dbReference type="GO" id="GO:0000455">
    <property type="term" value="P:enzyme-directed rRNA pseudouridine synthesis"/>
    <property type="evidence" value="ECO:0007669"/>
    <property type="project" value="TreeGrafter"/>
</dbReference>
<comment type="catalytic activity">
    <reaction evidence="1 5">
        <text>a uridine in RNA = a pseudouridine in RNA</text>
        <dbReference type="Rhea" id="RHEA:48348"/>
        <dbReference type="Rhea" id="RHEA-COMP:12068"/>
        <dbReference type="Rhea" id="RHEA-COMP:12069"/>
        <dbReference type="ChEBI" id="CHEBI:65314"/>
        <dbReference type="ChEBI" id="CHEBI:65315"/>
    </reaction>
</comment>
<dbReference type="InterPro" id="IPR006224">
    <property type="entry name" value="PsdUridine_synth_RluA-like_CS"/>
</dbReference>
<dbReference type="PANTHER" id="PTHR21600:SF35">
    <property type="entry name" value="PSEUDOURIDINE SYNTHASE"/>
    <property type="match status" value="1"/>
</dbReference>
<reference evidence="8" key="2">
    <citation type="submission" date="2021-04" db="EMBL/GenBank/DDBJ databases">
        <title>Brevibacillus composti FJAT-54423, complete genome.</title>
        <authorList>
            <person name="Tang R."/>
        </authorList>
    </citation>
    <scope>NUCLEOTIDE SEQUENCE</scope>
    <source>
        <strain evidence="8">FJAT-54424</strain>
    </source>
</reference>
<dbReference type="CDD" id="cd02869">
    <property type="entry name" value="PseudoU_synth_RluA_like"/>
    <property type="match status" value="1"/>
</dbReference>
<dbReference type="GO" id="GO:0140098">
    <property type="term" value="F:catalytic activity, acting on RNA"/>
    <property type="evidence" value="ECO:0007669"/>
    <property type="project" value="UniProtKB-ARBA"/>
</dbReference>
<dbReference type="Pfam" id="PF00849">
    <property type="entry name" value="PseudoU_synth_2"/>
    <property type="match status" value="1"/>
</dbReference>
<keyword evidence="3 5" id="KW-0413">Isomerase</keyword>
<evidence type="ECO:0000313" key="7">
    <source>
        <dbReference type="EMBL" id="QQE76720.1"/>
    </source>
</evidence>
<evidence type="ECO:0000313" key="9">
    <source>
        <dbReference type="Proteomes" id="UP000595847"/>
    </source>
</evidence>
<dbReference type="EMBL" id="CP066308">
    <property type="protein sequence ID" value="QQE76720.1"/>
    <property type="molecule type" value="Genomic_DNA"/>
</dbReference>
<dbReference type="NCBIfam" id="TIGR00005">
    <property type="entry name" value="rluA_subfam"/>
    <property type="match status" value="1"/>
</dbReference>
<dbReference type="GO" id="GO:0003723">
    <property type="term" value="F:RNA binding"/>
    <property type="evidence" value="ECO:0007669"/>
    <property type="project" value="InterPro"/>
</dbReference>
<name>A0A7T5EQ92_9BACL</name>
<keyword evidence="10" id="KW-1185">Reference proteome</keyword>
<dbReference type="Proteomes" id="UP000677234">
    <property type="component" value="Chromosome"/>
</dbReference>
<dbReference type="Proteomes" id="UP000595847">
    <property type="component" value="Chromosome"/>
</dbReference>